<keyword evidence="2" id="KW-0472">Membrane</keyword>
<reference evidence="3 4" key="1">
    <citation type="submission" date="2014-02" db="EMBL/GenBank/DDBJ databases">
        <title>Single nucleus genome sequencing reveals high similarity among nuclei of an endomycorrhizal fungus.</title>
        <authorList>
            <person name="Lin K."/>
            <person name="Geurts R."/>
            <person name="Zhang Z."/>
            <person name="Limpens E."/>
            <person name="Saunders D.G."/>
            <person name="Mu D."/>
            <person name="Pang E."/>
            <person name="Cao H."/>
            <person name="Cha H."/>
            <person name="Lin T."/>
            <person name="Zhou Q."/>
            <person name="Shang Y."/>
            <person name="Li Y."/>
            <person name="Ivanov S."/>
            <person name="Sharma T."/>
            <person name="Velzen R.V."/>
            <person name="Ruijter N.D."/>
            <person name="Aanen D.K."/>
            <person name="Win J."/>
            <person name="Kamoun S."/>
            <person name="Bisseling T."/>
            <person name="Huang S."/>
        </authorList>
    </citation>
    <scope>NUCLEOTIDE SEQUENCE [LARGE SCALE GENOMIC DNA]</scope>
    <source>
        <strain evidence="4">DAOM197198w</strain>
    </source>
</reference>
<sequence length="223" mass="25387">MASSNIQNPNQISITSTPPPLTQEEEIRQVSSNTIMTDHSSENSSRDVRFPTIPQRAFTRIRTTTTSPTTSPTEYLPTYSIVIRDMPPIYPSDQNDLDESSSQRAGLSREGAYIESLINLEAPILPQGYWPITKKFYVYGFIIWPLWLIGAFYIFLGDEYKTLDQEQGTNTNEENANNNNNNNNKFNTERLKWANRCLFNLLIITTLVAYVVVAYTKTKGNLT</sequence>
<feature type="transmembrane region" description="Helical" evidence="2">
    <location>
        <begin position="136"/>
        <end position="156"/>
    </location>
</feature>
<feature type="compositionally biased region" description="Polar residues" evidence="1">
    <location>
        <begin position="1"/>
        <end position="16"/>
    </location>
</feature>
<keyword evidence="2" id="KW-0812">Transmembrane</keyword>
<keyword evidence="2" id="KW-1133">Transmembrane helix</keyword>
<proteinExistence type="predicted"/>
<dbReference type="Proteomes" id="UP000022910">
    <property type="component" value="Unassembled WGS sequence"/>
</dbReference>
<accession>A0A015L8F3</accession>
<evidence type="ECO:0000256" key="2">
    <source>
        <dbReference type="SAM" id="Phobius"/>
    </source>
</evidence>
<feature type="transmembrane region" description="Helical" evidence="2">
    <location>
        <begin position="193"/>
        <end position="215"/>
    </location>
</feature>
<protein>
    <submittedName>
        <fullName evidence="3">Uncharacterized protein</fullName>
    </submittedName>
</protein>
<dbReference type="AlphaFoldDB" id="A0A015L8F3"/>
<feature type="region of interest" description="Disordered" evidence="1">
    <location>
        <begin position="1"/>
        <end position="23"/>
    </location>
</feature>
<gene>
    <name evidence="3" type="ORF">RirG_037150</name>
</gene>
<name>A0A015L8F3_RHIIW</name>
<evidence type="ECO:0000313" key="3">
    <source>
        <dbReference type="EMBL" id="EXX75979.1"/>
    </source>
</evidence>
<dbReference type="HOGENOM" id="CLU_1240702_0_0_1"/>
<keyword evidence="4" id="KW-1185">Reference proteome</keyword>
<comment type="caution">
    <text evidence="3">The sequence shown here is derived from an EMBL/GenBank/DDBJ whole genome shotgun (WGS) entry which is preliminary data.</text>
</comment>
<dbReference type="OrthoDB" id="2394877at2759"/>
<evidence type="ECO:0000313" key="4">
    <source>
        <dbReference type="Proteomes" id="UP000022910"/>
    </source>
</evidence>
<organism evidence="3 4">
    <name type="scientific">Rhizophagus irregularis (strain DAOM 197198w)</name>
    <name type="common">Glomus intraradices</name>
    <dbReference type="NCBI Taxonomy" id="1432141"/>
    <lineage>
        <taxon>Eukaryota</taxon>
        <taxon>Fungi</taxon>
        <taxon>Fungi incertae sedis</taxon>
        <taxon>Mucoromycota</taxon>
        <taxon>Glomeromycotina</taxon>
        <taxon>Glomeromycetes</taxon>
        <taxon>Glomerales</taxon>
        <taxon>Glomeraceae</taxon>
        <taxon>Rhizophagus</taxon>
    </lineage>
</organism>
<dbReference type="EMBL" id="JEMT01012333">
    <property type="protein sequence ID" value="EXX75979.1"/>
    <property type="molecule type" value="Genomic_DNA"/>
</dbReference>
<evidence type="ECO:0000256" key="1">
    <source>
        <dbReference type="SAM" id="MobiDB-lite"/>
    </source>
</evidence>